<dbReference type="Gene3D" id="6.10.340.10">
    <property type="match status" value="1"/>
</dbReference>
<dbReference type="InterPro" id="IPR036890">
    <property type="entry name" value="HATPase_C_sf"/>
</dbReference>
<keyword evidence="8" id="KW-1133">Transmembrane helix</keyword>
<keyword evidence="5" id="KW-0418">Kinase</keyword>
<evidence type="ECO:0000313" key="10">
    <source>
        <dbReference type="EMBL" id="RIE03001.1"/>
    </source>
</evidence>
<keyword evidence="3" id="KW-0597">Phosphoprotein</keyword>
<dbReference type="SUPFAM" id="SSF55874">
    <property type="entry name" value="ATPase domain of HSP90 chaperone/DNA topoisomerase II/histidine kinase"/>
    <property type="match status" value="1"/>
</dbReference>
<dbReference type="PROSITE" id="PS50885">
    <property type="entry name" value="HAMP"/>
    <property type="match status" value="1"/>
</dbReference>
<evidence type="ECO:0000256" key="8">
    <source>
        <dbReference type="SAM" id="Phobius"/>
    </source>
</evidence>
<organism evidence="10 11">
    <name type="scientific">Cohnella faecalis</name>
    <dbReference type="NCBI Taxonomy" id="2315694"/>
    <lineage>
        <taxon>Bacteria</taxon>
        <taxon>Bacillati</taxon>
        <taxon>Bacillota</taxon>
        <taxon>Bacilli</taxon>
        <taxon>Bacillales</taxon>
        <taxon>Paenibacillaceae</taxon>
        <taxon>Cohnella</taxon>
    </lineage>
</organism>
<comment type="caution">
    <text evidence="10">The sequence shown here is derived from an EMBL/GenBank/DDBJ whole genome shotgun (WGS) entry which is preliminary data.</text>
</comment>
<dbReference type="InterPro" id="IPR010559">
    <property type="entry name" value="Sig_transdc_His_kin_internal"/>
</dbReference>
<feature type="region of interest" description="Disordered" evidence="7">
    <location>
        <begin position="575"/>
        <end position="595"/>
    </location>
</feature>
<proteinExistence type="predicted"/>
<dbReference type="PANTHER" id="PTHR34220:SF7">
    <property type="entry name" value="SENSOR HISTIDINE KINASE YPDA"/>
    <property type="match status" value="1"/>
</dbReference>
<gene>
    <name evidence="10" type="ORF">D3H35_20585</name>
</gene>
<dbReference type="SMART" id="SM00304">
    <property type="entry name" value="HAMP"/>
    <property type="match status" value="1"/>
</dbReference>
<feature type="domain" description="HAMP" evidence="9">
    <location>
        <begin position="307"/>
        <end position="359"/>
    </location>
</feature>
<feature type="transmembrane region" description="Helical" evidence="8">
    <location>
        <begin position="12"/>
        <end position="29"/>
    </location>
</feature>
<dbReference type="InterPro" id="IPR003594">
    <property type="entry name" value="HATPase_dom"/>
</dbReference>
<dbReference type="Pfam" id="PF02518">
    <property type="entry name" value="HATPase_c"/>
    <property type="match status" value="1"/>
</dbReference>
<dbReference type="EMBL" id="QXJM01000039">
    <property type="protein sequence ID" value="RIE03001.1"/>
    <property type="molecule type" value="Genomic_DNA"/>
</dbReference>
<dbReference type="GO" id="GO:0000155">
    <property type="term" value="F:phosphorelay sensor kinase activity"/>
    <property type="evidence" value="ECO:0007669"/>
    <property type="project" value="InterPro"/>
</dbReference>
<keyword evidence="6 8" id="KW-0472">Membrane</keyword>
<reference evidence="10 11" key="1">
    <citation type="submission" date="2018-09" db="EMBL/GenBank/DDBJ databases">
        <title>Cohnella cavernae sp. nov., isolated from a karst cave.</title>
        <authorList>
            <person name="Zhu H."/>
        </authorList>
    </citation>
    <scope>NUCLEOTIDE SEQUENCE [LARGE SCALE GENOMIC DNA]</scope>
    <source>
        <strain evidence="10 11">K2E09-144</strain>
    </source>
</reference>
<evidence type="ECO:0000256" key="5">
    <source>
        <dbReference type="ARBA" id="ARBA00022777"/>
    </source>
</evidence>
<dbReference type="RefSeq" id="WP_119151028.1">
    <property type="nucleotide sequence ID" value="NZ_JBHSOV010000027.1"/>
</dbReference>
<dbReference type="Pfam" id="PF06580">
    <property type="entry name" value="His_kinase"/>
    <property type="match status" value="1"/>
</dbReference>
<evidence type="ECO:0000259" key="9">
    <source>
        <dbReference type="PROSITE" id="PS50885"/>
    </source>
</evidence>
<dbReference type="OrthoDB" id="2521939at2"/>
<name>A0A398CUN4_9BACL</name>
<dbReference type="CDD" id="cd06225">
    <property type="entry name" value="HAMP"/>
    <property type="match status" value="1"/>
</dbReference>
<sequence length="595" mass="68035">MLNGWNTFSKTVLLIIIVLLPIGLIFGYTNQISVQVIKKELQEKALKRLSFFGAQLDNTVNQLSVMSIVLGRDPGVGTMGSAGSGPGAYERLQKQEDFIRKMSVLSATSSWPNRLTIYYPAIKQAISSDYYGIYDEAYLARMSRQPSGSWVYLDDRKEFAKLLWSPLLVKRSIKDAETIVEVRFSEVNLVSMLRDYSADEIGNTFFYKKGFEPIYDHDLGAQSTPLGLIAASLDKEPPDEPGYRVVRVGNDSYMVNIVYSESLGWYAVNYSPLKQVLEPITTSRNLFYASLLLMLLIGLLAAVFLFRQVQLPITMLLRGIKKIQTGEYAFRIRYKPRNEFDYLFLKFNQMSEEIQRLVETVHAENIRFRDAQLKHLQAQINPHFLSNSMFFIKNMIAVDDKEAATRMILNLASYYRYVTKLEHTMTTLREELELIDNYLVIQNLRLERFHYEIEVPESMYRLRVPRLFIQPVIENTMIHTVEKSGRYGIIEMSGRQKGGECLIIVDDNGADISDETIRKLRTKVERPVEEGEGFGLWNVHQRLRYQFGTEAGLQFSRSPLGGLRVAIYWKDSISGESAESTESGKDDDDAAAAGR</sequence>
<dbReference type="SUPFAM" id="SSF158472">
    <property type="entry name" value="HAMP domain-like"/>
    <property type="match status" value="1"/>
</dbReference>
<evidence type="ECO:0000256" key="7">
    <source>
        <dbReference type="SAM" id="MobiDB-lite"/>
    </source>
</evidence>
<dbReference type="Proteomes" id="UP000266340">
    <property type="component" value="Unassembled WGS sequence"/>
</dbReference>
<evidence type="ECO:0000313" key="11">
    <source>
        <dbReference type="Proteomes" id="UP000266340"/>
    </source>
</evidence>
<evidence type="ECO:0000256" key="2">
    <source>
        <dbReference type="ARBA" id="ARBA00022475"/>
    </source>
</evidence>
<evidence type="ECO:0000256" key="4">
    <source>
        <dbReference type="ARBA" id="ARBA00022679"/>
    </source>
</evidence>
<dbReference type="Gene3D" id="3.30.565.10">
    <property type="entry name" value="Histidine kinase-like ATPase, C-terminal domain"/>
    <property type="match status" value="1"/>
</dbReference>
<dbReference type="AlphaFoldDB" id="A0A398CUN4"/>
<dbReference type="InterPro" id="IPR003660">
    <property type="entry name" value="HAMP_dom"/>
</dbReference>
<dbReference type="PANTHER" id="PTHR34220">
    <property type="entry name" value="SENSOR HISTIDINE KINASE YPDA"/>
    <property type="match status" value="1"/>
</dbReference>
<dbReference type="GO" id="GO:0005886">
    <property type="term" value="C:plasma membrane"/>
    <property type="evidence" value="ECO:0007669"/>
    <property type="project" value="UniProtKB-SubCell"/>
</dbReference>
<dbReference type="InterPro" id="IPR050640">
    <property type="entry name" value="Bact_2-comp_sensor_kinase"/>
</dbReference>
<keyword evidence="4" id="KW-0808">Transferase</keyword>
<evidence type="ECO:0000256" key="1">
    <source>
        <dbReference type="ARBA" id="ARBA00004651"/>
    </source>
</evidence>
<keyword evidence="8" id="KW-0812">Transmembrane</keyword>
<feature type="transmembrane region" description="Helical" evidence="8">
    <location>
        <begin position="286"/>
        <end position="306"/>
    </location>
</feature>
<keyword evidence="2" id="KW-1003">Cell membrane</keyword>
<comment type="subcellular location">
    <subcellularLocation>
        <location evidence="1">Cell membrane</location>
        <topology evidence="1">Multi-pass membrane protein</topology>
    </subcellularLocation>
</comment>
<evidence type="ECO:0000256" key="6">
    <source>
        <dbReference type="ARBA" id="ARBA00023136"/>
    </source>
</evidence>
<protein>
    <submittedName>
        <fullName evidence="10">HAMP domain-containing protein</fullName>
    </submittedName>
</protein>
<evidence type="ECO:0000256" key="3">
    <source>
        <dbReference type="ARBA" id="ARBA00022553"/>
    </source>
</evidence>
<accession>A0A398CUN4</accession>
<keyword evidence="11" id="KW-1185">Reference proteome</keyword>
<feature type="compositionally biased region" description="Acidic residues" evidence="7">
    <location>
        <begin position="585"/>
        <end position="595"/>
    </location>
</feature>